<dbReference type="eggNOG" id="ENOG5031Z76">
    <property type="taxonomic scope" value="Bacteria"/>
</dbReference>
<feature type="compositionally biased region" description="Gly residues" evidence="1">
    <location>
        <begin position="315"/>
        <end position="349"/>
    </location>
</feature>
<evidence type="ECO:0000313" key="3">
    <source>
        <dbReference type="Proteomes" id="UP000016023"/>
    </source>
</evidence>
<feature type="region of interest" description="Disordered" evidence="1">
    <location>
        <begin position="306"/>
        <end position="362"/>
    </location>
</feature>
<evidence type="ECO:0000313" key="2">
    <source>
        <dbReference type="EMBL" id="EHO74419.1"/>
    </source>
</evidence>
<comment type="caution">
    <text evidence="2">The sequence shown here is derived from an EMBL/GenBank/DDBJ whole genome shotgun (WGS) entry which is preliminary data.</text>
</comment>
<organism evidence="2 3">
    <name type="scientific">Prevotella micans F0438</name>
    <dbReference type="NCBI Taxonomy" id="883158"/>
    <lineage>
        <taxon>Bacteria</taxon>
        <taxon>Pseudomonadati</taxon>
        <taxon>Bacteroidota</taxon>
        <taxon>Bacteroidia</taxon>
        <taxon>Bacteroidales</taxon>
        <taxon>Prevotellaceae</taxon>
        <taxon>Prevotella</taxon>
    </lineage>
</organism>
<dbReference type="HOGENOM" id="CLU_063447_0_0_10"/>
<dbReference type="RefSeq" id="WP_006951167.1">
    <property type="nucleotide sequence ID" value="NZ_JH594521.1"/>
</dbReference>
<gene>
    <name evidence="2" type="ORF">HMPREF9140_00240</name>
</gene>
<dbReference type="AlphaFoldDB" id="H1Q002"/>
<dbReference type="Pfam" id="PF19775">
    <property type="entry name" value="DUF6261"/>
    <property type="match status" value="1"/>
</dbReference>
<dbReference type="PATRIC" id="fig|883158.3.peg.248"/>
<evidence type="ECO:0008006" key="4">
    <source>
        <dbReference type="Google" id="ProtNLM"/>
    </source>
</evidence>
<name>H1Q002_9BACT</name>
<protein>
    <recommendedName>
        <fullName evidence="4">Hemagglutinin protein HagB</fullName>
    </recommendedName>
</protein>
<evidence type="ECO:0000256" key="1">
    <source>
        <dbReference type="SAM" id="MobiDB-lite"/>
    </source>
</evidence>
<feature type="compositionally biased region" description="Basic and acidic residues" evidence="1">
    <location>
        <begin position="351"/>
        <end position="362"/>
    </location>
</feature>
<dbReference type="Proteomes" id="UP000016023">
    <property type="component" value="Unassembled WGS sequence"/>
</dbReference>
<keyword evidence="3" id="KW-1185">Reference proteome</keyword>
<sequence>MEIKQLHKGHLQNMEHLNFAEHVLIMNKEANIDKIKPLLPPLEKAIKDEEEALNQPTKLEGTRELIALDEERDRAYRAMQFMLNSKLLDADKDTAKAAQDIQDVLDRYPGLAAANYTKESSLIDNLVADLKTPDAMAAMGLTGLTAAMGRLEQANLAFATEFRARYKKVIPVGTFNIKALRTAVDKALNAVVRRMESLADLEPETPKLAALITEYNAVIDGRKFMLAQRKGTNKSAHERDMDKYAALIEPLFAELEKERGLSSGALSFAREFRGTGKKRAYLLNVAGKSPIWVVISKGKLVVVPEPSGKSTGSGSKHGGGNGSGSGSGGNGSGGNGGNKPGGGTGGGTPKPGREEDPGEDKV</sequence>
<dbReference type="InterPro" id="IPR046228">
    <property type="entry name" value="DUF6261"/>
</dbReference>
<dbReference type="EMBL" id="AGWK01000007">
    <property type="protein sequence ID" value="EHO74419.1"/>
    <property type="molecule type" value="Genomic_DNA"/>
</dbReference>
<proteinExistence type="predicted"/>
<reference evidence="2 3" key="1">
    <citation type="submission" date="2011-12" db="EMBL/GenBank/DDBJ databases">
        <title>The Genome Sequence of Prevotella micans F0438.</title>
        <authorList>
            <consortium name="The Broad Institute Genome Sequencing Platform"/>
            <person name="Earl A."/>
            <person name="Ward D."/>
            <person name="Feldgarden M."/>
            <person name="Gevers D."/>
            <person name="Izard J."/>
            <person name="Baranova O.V."/>
            <person name="Blanton J.M."/>
            <person name="Wade W.G."/>
            <person name="Dewhirst F.E."/>
            <person name="Young S.K."/>
            <person name="Zeng Q."/>
            <person name="Gargeya S."/>
            <person name="Fitzgerald M."/>
            <person name="Haas B."/>
            <person name="Abouelleil A."/>
            <person name="Alvarado L."/>
            <person name="Arachchi H.M."/>
            <person name="Berlin A."/>
            <person name="Chapman S.B."/>
            <person name="Gearin G."/>
            <person name="Goldberg J."/>
            <person name="Griggs A."/>
            <person name="Gujja S."/>
            <person name="Hansen M."/>
            <person name="Heiman D."/>
            <person name="Howarth C."/>
            <person name="Larimer J."/>
            <person name="Lui A."/>
            <person name="MacDonald P.J.P."/>
            <person name="McCowen C."/>
            <person name="Montmayeur A."/>
            <person name="Murphy C."/>
            <person name="Neiman D."/>
            <person name="Pearson M."/>
            <person name="Priest M."/>
            <person name="Roberts A."/>
            <person name="Saif S."/>
            <person name="Shea T."/>
            <person name="Sisk P."/>
            <person name="Stolte C."/>
            <person name="Sykes S."/>
            <person name="Wortman J."/>
            <person name="Nusbaum C."/>
            <person name="Birren B."/>
        </authorList>
    </citation>
    <scope>NUCLEOTIDE SEQUENCE [LARGE SCALE GENOMIC DNA]</scope>
    <source>
        <strain evidence="2 3">F0438</strain>
    </source>
</reference>
<accession>H1Q002</accession>